<dbReference type="CDD" id="cd07344">
    <property type="entry name" value="M48_yhfN_like"/>
    <property type="match status" value="1"/>
</dbReference>
<dbReference type="Proteomes" id="UP000246114">
    <property type="component" value="Unassembled WGS sequence"/>
</dbReference>
<protein>
    <submittedName>
        <fullName evidence="2">M48 family peptidase</fullName>
    </submittedName>
</protein>
<evidence type="ECO:0000313" key="3">
    <source>
        <dbReference type="EMBL" id="SFF95011.1"/>
    </source>
</evidence>
<organism evidence="3 4">
    <name type="scientific">Clostridium cadaveris</name>
    <dbReference type="NCBI Taxonomy" id="1529"/>
    <lineage>
        <taxon>Bacteria</taxon>
        <taxon>Bacillati</taxon>
        <taxon>Bacillota</taxon>
        <taxon>Clostridia</taxon>
        <taxon>Eubacteriales</taxon>
        <taxon>Clostridiaceae</taxon>
        <taxon>Clostridium</taxon>
    </lineage>
</organism>
<name>A0A1I2N0V8_9CLOT</name>
<dbReference type="InterPro" id="IPR002725">
    <property type="entry name" value="YgjP-like_metallopeptidase"/>
</dbReference>
<dbReference type="OrthoDB" id="9811177at2"/>
<evidence type="ECO:0000313" key="2">
    <source>
        <dbReference type="EMBL" id="PWL54872.1"/>
    </source>
</evidence>
<evidence type="ECO:0000313" key="5">
    <source>
        <dbReference type="Proteomes" id="UP000246114"/>
    </source>
</evidence>
<dbReference type="Proteomes" id="UP000182135">
    <property type="component" value="Unassembled WGS sequence"/>
</dbReference>
<dbReference type="AlphaFoldDB" id="A0A1I2N0V8"/>
<proteinExistence type="predicted"/>
<evidence type="ECO:0000313" key="4">
    <source>
        <dbReference type="Proteomes" id="UP000182135"/>
    </source>
</evidence>
<dbReference type="GeneID" id="90545400"/>
<accession>A0A1I2N0V8</accession>
<dbReference type="EMBL" id="QAMZ01000018">
    <property type="protein sequence ID" value="PWL54872.1"/>
    <property type="molecule type" value="Genomic_DNA"/>
</dbReference>
<dbReference type="InterPro" id="IPR053136">
    <property type="entry name" value="UTP_pyrophosphatase-like"/>
</dbReference>
<dbReference type="Gene3D" id="3.30.2010.10">
    <property type="entry name" value="Metalloproteases ('zincins'), catalytic domain"/>
    <property type="match status" value="1"/>
</dbReference>
<dbReference type="RefSeq" id="WP_027639123.1">
    <property type="nucleotide sequence ID" value="NZ_BAAACD010000003.1"/>
</dbReference>
<reference evidence="2 5" key="2">
    <citation type="submission" date="2018-03" db="EMBL/GenBank/DDBJ databases">
        <title>The uncultured portion of the human microbiome is neutrally assembled.</title>
        <authorList>
            <person name="Jeraldo P."/>
            <person name="Boardman L."/>
            <person name="White B.A."/>
            <person name="Nelson H."/>
            <person name="Goldenfeld N."/>
            <person name="Chia N."/>
        </authorList>
    </citation>
    <scope>NUCLEOTIDE SEQUENCE [LARGE SCALE GENOMIC DNA]</scope>
    <source>
        <strain evidence="2">CIM:MAG 903</strain>
    </source>
</reference>
<evidence type="ECO:0000259" key="1">
    <source>
        <dbReference type="Pfam" id="PF01863"/>
    </source>
</evidence>
<dbReference type="EMBL" id="FOOE01000017">
    <property type="protein sequence ID" value="SFF95011.1"/>
    <property type="molecule type" value="Genomic_DNA"/>
</dbReference>
<reference evidence="3 4" key="1">
    <citation type="submission" date="2016-10" db="EMBL/GenBank/DDBJ databases">
        <authorList>
            <person name="de Groot N.N."/>
        </authorList>
    </citation>
    <scope>NUCLEOTIDE SEQUENCE [LARGE SCALE GENOMIC DNA]</scope>
    <source>
        <strain evidence="3 4">NLAE-zl-G419</strain>
    </source>
</reference>
<dbReference type="PANTHER" id="PTHR30399:SF1">
    <property type="entry name" value="UTP PYROPHOSPHATASE"/>
    <property type="match status" value="1"/>
</dbReference>
<dbReference type="PANTHER" id="PTHR30399">
    <property type="entry name" value="UNCHARACTERIZED PROTEIN YGJP"/>
    <property type="match status" value="1"/>
</dbReference>
<gene>
    <name evidence="2" type="ORF">DBY38_03565</name>
    <name evidence="3" type="ORF">SAMN04487885_11711</name>
</gene>
<sequence length="211" mass="25533">MYKIQVKRKKVKNITIRVLSETLVTVTAPMYVSDDYLNKVIKERLKWIDEKIEIMKTKNMDKECNLKYLGRVYAIHVIYSEDEKIILEDAKAYIYVKKIDDIKYIKYLIKEWYYKEAKKIFENLIRRYEGITGKVVYAVRIRPMKTRWGSCNTVKSYINLNLNLIEKPMECIEYVVLHEIAHLTYPNHSKEFWNYVGTYMSDFKQRRQKLK</sequence>
<dbReference type="Pfam" id="PF01863">
    <property type="entry name" value="YgjP-like"/>
    <property type="match status" value="1"/>
</dbReference>
<feature type="domain" description="YgjP-like metallopeptidase" evidence="1">
    <location>
        <begin position="12"/>
        <end position="211"/>
    </location>
</feature>
<dbReference type="STRING" id="1529.SAMN04487885_11711"/>
<dbReference type="eggNOG" id="COG1451">
    <property type="taxonomic scope" value="Bacteria"/>
</dbReference>
<keyword evidence="4" id="KW-1185">Reference proteome</keyword>